<dbReference type="EMBL" id="ML996577">
    <property type="protein sequence ID" value="KAF2755566.1"/>
    <property type="molecule type" value="Genomic_DNA"/>
</dbReference>
<sequence length="461" mass="49181">MVYQPKSSAFARMRTSNAFIAFVVCTAIFSDSFVYDLIIPFIPHMLEHRLHLPADQVQIWTSTLLGVFGAAFAIGNLIAGYLTDHSPSTKFPFLLGMVTMIASSLMFFLGEHIAVAVAARALQGLSASFVWVSGLAFMTSNVSGSFIGKAMGYVSVGMAAGELLGPLVGGAMYEHAGHYAVLALVCAILGVDVALRLLLADKESNDSRGSTGAALEDDEERPLLDEGPVGEADVQTPVAEDAGVTSSKTIDIFGLRLDRELCASFYAVCVIGTIRYSFESSLSIFVLQRFSWSTSASGGIVFAFLGPAAFGPLVGHFTTKYGPRWFTVVLFGVSAIGLVGLGLFTQPSTVVKVFFVITVAVVGICMSSLTTIQSIAFSVAAKRREMEMKRAGKSSSTGADFGGFSMAWTTGMFIGPLAAELFVDHVNWLAYCLFLAGLCAISGVIMSFTWKEWEIPEDEGS</sequence>
<keyword evidence="10" id="KW-1185">Reference proteome</keyword>
<evidence type="ECO:0000256" key="3">
    <source>
        <dbReference type="ARBA" id="ARBA00022692"/>
    </source>
</evidence>
<evidence type="ECO:0000256" key="1">
    <source>
        <dbReference type="ARBA" id="ARBA00004141"/>
    </source>
</evidence>
<evidence type="ECO:0000313" key="9">
    <source>
        <dbReference type="EMBL" id="KAF2755566.1"/>
    </source>
</evidence>
<keyword evidence="5 7" id="KW-0472">Membrane</keyword>
<evidence type="ECO:0000256" key="4">
    <source>
        <dbReference type="ARBA" id="ARBA00022989"/>
    </source>
</evidence>
<dbReference type="InterPro" id="IPR011701">
    <property type="entry name" value="MFS"/>
</dbReference>
<dbReference type="InterPro" id="IPR020846">
    <property type="entry name" value="MFS_dom"/>
</dbReference>
<feature type="transmembrane region" description="Helical" evidence="7">
    <location>
        <begin position="290"/>
        <end position="313"/>
    </location>
</feature>
<feature type="domain" description="Major facilitator superfamily (MFS) profile" evidence="8">
    <location>
        <begin position="20"/>
        <end position="454"/>
    </location>
</feature>
<dbReference type="GO" id="GO:0016020">
    <property type="term" value="C:membrane"/>
    <property type="evidence" value="ECO:0007669"/>
    <property type="project" value="UniProtKB-SubCell"/>
</dbReference>
<dbReference type="PANTHER" id="PTHR23506:SF23">
    <property type="entry name" value="GH10249P"/>
    <property type="match status" value="1"/>
</dbReference>
<evidence type="ECO:0000256" key="7">
    <source>
        <dbReference type="SAM" id="Phobius"/>
    </source>
</evidence>
<evidence type="ECO:0000256" key="5">
    <source>
        <dbReference type="ARBA" id="ARBA00023136"/>
    </source>
</evidence>
<proteinExistence type="predicted"/>
<dbReference type="PANTHER" id="PTHR23506">
    <property type="entry name" value="GH10249P"/>
    <property type="match status" value="1"/>
</dbReference>
<name>A0A6A6W0E9_9PEZI</name>
<feature type="transmembrane region" description="Helical" evidence="7">
    <location>
        <begin position="350"/>
        <end position="380"/>
    </location>
</feature>
<comment type="subcellular location">
    <subcellularLocation>
        <location evidence="1">Membrane</location>
        <topology evidence="1">Multi-pass membrane protein</topology>
    </subcellularLocation>
</comment>
<dbReference type="GO" id="GO:0022857">
    <property type="term" value="F:transmembrane transporter activity"/>
    <property type="evidence" value="ECO:0007669"/>
    <property type="project" value="InterPro"/>
</dbReference>
<feature type="transmembrane region" description="Helical" evidence="7">
    <location>
        <begin position="401"/>
        <end position="422"/>
    </location>
</feature>
<feature type="transmembrane region" description="Helical" evidence="7">
    <location>
        <begin position="325"/>
        <end position="344"/>
    </location>
</feature>
<evidence type="ECO:0000259" key="8">
    <source>
        <dbReference type="PROSITE" id="PS50850"/>
    </source>
</evidence>
<feature type="transmembrane region" description="Helical" evidence="7">
    <location>
        <begin position="261"/>
        <end position="278"/>
    </location>
</feature>
<organism evidence="9 10">
    <name type="scientific">Pseudovirgaria hyperparasitica</name>
    <dbReference type="NCBI Taxonomy" id="470096"/>
    <lineage>
        <taxon>Eukaryota</taxon>
        <taxon>Fungi</taxon>
        <taxon>Dikarya</taxon>
        <taxon>Ascomycota</taxon>
        <taxon>Pezizomycotina</taxon>
        <taxon>Dothideomycetes</taxon>
        <taxon>Dothideomycetes incertae sedis</taxon>
        <taxon>Acrospermales</taxon>
        <taxon>Acrospermaceae</taxon>
        <taxon>Pseudovirgaria</taxon>
    </lineage>
</organism>
<reference evidence="9" key="1">
    <citation type="journal article" date="2020" name="Stud. Mycol.">
        <title>101 Dothideomycetes genomes: a test case for predicting lifestyles and emergence of pathogens.</title>
        <authorList>
            <person name="Haridas S."/>
            <person name="Albert R."/>
            <person name="Binder M."/>
            <person name="Bloem J."/>
            <person name="Labutti K."/>
            <person name="Salamov A."/>
            <person name="Andreopoulos B."/>
            <person name="Baker S."/>
            <person name="Barry K."/>
            <person name="Bills G."/>
            <person name="Bluhm B."/>
            <person name="Cannon C."/>
            <person name="Castanera R."/>
            <person name="Culley D."/>
            <person name="Daum C."/>
            <person name="Ezra D."/>
            <person name="Gonzalez J."/>
            <person name="Henrissat B."/>
            <person name="Kuo A."/>
            <person name="Liang C."/>
            <person name="Lipzen A."/>
            <person name="Lutzoni F."/>
            <person name="Magnuson J."/>
            <person name="Mondo S."/>
            <person name="Nolan M."/>
            <person name="Ohm R."/>
            <person name="Pangilinan J."/>
            <person name="Park H.-J."/>
            <person name="Ramirez L."/>
            <person name="Alfaro M."/>
            <person name="Sun H."/>
            <person name="Tritt A."/>
            <person name="Yoshinaga Y."/>
            <person name="Zwiers L.-H."/>
            <person name="Turgeon B."/>
            <person name="Goodwin S."/>
            <person name="Spatafora J."/>
            <person name="Crous P."/>
            <person name="Grigoriev I."/>
        </authorList>
    </citation>
    <scope>NUCLEOTIDE SEQUENCE</scope>
    <source>
        <strain evidence="9">CBS 121739</strain>
    </source>
</reference>
<evidence type="ECO:0000256" key="6">
    <source>
        <dbReference type="SAM" id="MobiDB-lite"/>
    </source>
</evidence>
<dbReference type="AlphaFoldDB" id="A0A6A6W0E9"/>
<evidence type="ECO:0000313" key="10">
    <source>
        <dbReference type="Proteomes" id="UP000799437"/>
    </source>
</evidence>
<feature type="transmembrane region" description="Helical" evidence="7">
    <location>
        <begin position="150"/>
        <end position="173"/>
    </location>
</feature>
<feature type="transmembrane region" description="Helical" evidence="7">
    <location>
        <begin position="59"/>
        <end position="79"/>
    </location>
</feature>
<dbReference type="Pfam" id="PF07690">
    <property type="entry name" value="MFS_1"/>
    <property type="match status" value="1"/>
</dbReference>
<feature type="transmembrane region" description="Helical" evidence="7">
    <location>
        <begin position="115"/>
        <end position="138"/>
    </location>
</feature>
<evidence type="ECO:0000256" key="2">
    <source>
        <dbReference type="ARBA" id="ARBA00022448"/>
    </source>
</evidence>
<keyword evidence="4 7" id="KW-1133">Transmembrane helix</keyword>
<dbReference type="GeneID" id="54480028"/>
<dbReference type="Proteomes" id="UP000799437">
    <property type="component" value="Unassembled WGS sequence"/>
</dbReference>
<keyword evidence="2" id="KW-0813">Transport</keyword>
<accession>A0A6A6W0E9</accession>
<feature type="transmembrane region" description="Helical" evidence="7">
    <location>
        <begin position="20"/>
        <end position="39"/>
    </location>
</feature>
<gene>
    <name evidence="9" type="ORF">EJ05DRAFT_105368</name>
</gene>
<dbReference type="SUPFAM" id="SSF103473">
    <property type="entry name" value="MFS general substrate transporter"/>
    <property type="match status" value="1"/>
</dbReference>
<feature type="transmembrane region" description="Helical" evidence="7">
    <location>
        <begin position="179"/>
        <end position="199"/>
    </location>
</feature>
<dbReference type="InterPro" id="IPR036259">
    <property type="entry name" value="MFS_trans_sf"/>
</dbReference>
<feature type="transmembrane region" description="Helical" evidence="7">
    <location>
        <begin position="91"/>
        <end position="109"/>
    </location>
</feature>
<keyword evidence="3 7" id="KW-0812">Transmembrane</keyword>
<protein>
    <submittedName>
        <fullName evidence="9">MFS general substrate transporter</fullName>
    </submittedName>
</protein>
<dbReference type="PROSITE" id="PS50850">
    <property type="entry name" value="MFS"/>
    <property type="match status" value="1"/>
</dbReference>
<dbReference type="RefSeq" id="XP_033598017.1">
    <property type="nucleotide sequence ID" value="XM_033738974.1"/>
</dbReference>
<feature type="transmembrane region" description="Helical" evidence="7">
    <location>
        <begin position="428"/>
        <end position="450"/>
    </location>
</feature>
<dbReference type="OrthoDB" id="5086884at2759"/>
<feature type="region of interest" description="Disordered" evidence="6">
    <location>
        <begin position="204"/>
        <end position="230"/>
    </location>
</feature>
<dbReference type="CDD" id="cd17325">
    <property type="entry name" value="MFS_MdtG_SLC18_like"/>
    <property type="match status" value="1"/>
</dbReference>
<dbReference type="Gene3D" id="1.20.1250.20">
    <property type="entry name" value="MFS general substrate transporter like domains"/>
    <property type="match status" value="2"/>
</dbReference>
<dbReference type="InterPro" id="IPR050930">
    <property type="entry name" value="MFS_Vesicular_Transporter"/>
</dbReference>